<name>A0A6B8KHL2_9HYPH</name>
<dbReference type="InterPro" id="IPR014755">
    <property type="entry name" value="Cu-Rt/internalin_Ig-like"/>
</dbReference>
<evidence type="ECO:0000313" key="8">
    <source>
        <dbReference type="Proteomes" id="UP000309061"/>
    </source>
</evidence>
<keyword evidence="3 5" id="KW-0732">Signal</keyword>
<keyword evidence="2" id="KW-0479">Metal-binding</keyword>
<dbReference type="AlphaFoldDB" id="A0A6B8KHL2"/>
<dbReference type="GO" id="GO:0005886">
    <property type="term" value="C:plasma membrane"/>
    <property type="evidence" value="ECO:0007669"/>
    <property type="project" value="TreeGrafter"/>
</dbReference>
<feature type="domain" description="CopC" evidence="6">
    <location>
        <begin position="25"/>
        <end position="117"/>
    </location>
</feature>
<evidence type="ECO:0000256" key="1">
    <source>
        <dbReference type="ARBA" id="ARBA00004196"/>
    </source>
</evidence>
<dbReference type="KEGG" id="mhey:H2LOC_016280"/>
<dbReference type="GO" id="GO:0006825">
    <property type="term" value="P:copper ion transport"/>
    <property type="evidence" value="ECO:0007669"/>
    <property type="project" value="InterPro"/>
</dbReference>
<comment type="subcellular location">
    <subcellularLocation>
        <location evidence="1">Cell envelope</location>
    </subcellularLocation>
</comment>
<dbReference type="GO" id="GO:0030313">
    <property type="term" value="C:cell envelope"/>
    <property type="evidence" value="ECO:0007669"/>
    <property type="project" value="UniProtKB-SubCell"/>
</dbReference>
<dbReference type="Proteomes" id="UP000309061">
    <property type="component" value="Chromosome"/>
</dbReference>
<dbReference type="PANTHER" id="PTHR34820:SF4">
    <property type="entry name" value="INNER MEMBRANE PROTEIN YEBZ"/>
    <property type="match status" value="1"/>
</dbReference>
<evidence type="ECO:0000313" key="7">
    <source>
        <dbReference type="EMBL" id="QGM47122.1"/>
    </source>
</evidence>
<sequence>MTMPRSYLYFLAVPLVFVADAAFAHAIVVASTPLPNETIAASETEVEVRFNSRVDRARSRLTLVGPGGASVVLPLADGAAETLKSRASGLEDGRYRILWQTLSVDGHITHGEISFQVKR</sequence>
<dbReference type="InterPro" id="IPR032694">
    <property type="entry name" value="CopC/D"/>
</dbReference>
<evidence type="ECO:0000256" key="2">
    <source>
        <dbReference type="ARBA" id="ARBA00022723"/>
    </source>
</evidence>
<organism evidence="7 8">
    <name type="scientific">Methylocystis heyeri</name>
    <dbReference type="NCBI Taxonomy" id="391905"/>
    <lineage>
        <taxon>Bacteria</taxon>
        <taxon>Pseudomonadati</taxon>
        <taxon>Pseudomonadota</taxon>
        <taxon>Alphaproteobacteria</taxon>
        <taxon>Hyphomicrobiales</taxon>
        <taxon>Methylocystaceae</taxon>
        <taxon>Methylocystis</taxon>
    </lineage>
</organism>
<dbReference type="GO" id="GO:0046688">
    <property type="term" value="P:response to copper ion"/>
    <property type="evidence" value="ECO:0007669"/>
    <property type="project" value="InterPro"/>
</dbReference>
<feature type="chain" id="PRO_5025508199" evidence="5">
    <location>
        <begin position="27"/>
        <end position="119"/>
    </location>
</feature>
<evidence type="ECO:0000256" key="5">
    <source>
        <dbReference type="SAM" id="SignalP"/>
    </source>
</evidence>
<dbReference type="RefSeq" id="WP_136497930.1">
    <property type="nucleotide sequence ID" value="NZ_CP046052.1"/>
</dbReference>
<proteinExistence type="predicted"/>
<evidence type="ECO:0000259" key="6">
    <source>
        <dbReference type="Pfam" id="PF04234"/>
    </source>
</evidence>
<dbReference type="GO" id="GO:0005507">
    <property type="term" value="F:copper ion binding"/>
    <property type="evidence" value="ECO:0007669"/>
    <property type="project" value="InterPro"/>
</dbReference>
<evidence type="ECO:0000256" key="4">
    <source>
        <dbReference type="ARBA" id="ARBA00023008"/>
    </source>
</evidence>
<dbReference type="PANTHER" id="PTHR34820">
    <property type="entry name" value="INNER MEMBRANE PROTEIN YEBZ"/>
    <property type="match status" value="1"/>
</dbReference>
<dbReference type="Gene3D" id="2.60.40.1220">
    <property type="match status" value="1"/>
</dbReference>
<dbReference type="EMBL" id="CP046052">
    <property type="protein sequence ID" value="QGM47122.1"/>
    <property type="molecule type" value="Genomic_DNA"/>
</dbReference>
<dbReference type="GO" id="GO:0042597">
    <property type="term" value="C:periplasmic space"/>
    <property type="evidence" value="ECO:0007669"/>
    <property type="project" value="InterPro"/>
</dbReference>
<dbReference type="InterPro" id="IPR007348">
    <property type="entry name" value="CopC_dom"/>
</dbReference>
<protein>
    <submittedName>
        <fullName evidence="7">Copper resistance protein CopC</fullName>
    </submittedName>
</protein>
<dbReference type="SUPFAM" id="SSF81296">
    <property type="entry name" value="E set domains"/>
    <property type="match status" value="1"/>
</dbReference>
<reference evidence="7 8" key="1">
    <citation type="submission" date="2019-11" db="EMBL/GenBank/DDBJ databases">
        <title>The genome sequence of Methylocystis heyeri.</title>
        <authorList>
            <person name="Oshkin I.Y."/>
            <person name="Miroshnikov K."/>
            <person name="Dedysh S.N."/>
        </authorList>
    </citation>
    <scope>NUCLEOTIDE SEQUENCE [LARGE SCALE GENOMIC DNA]</scope>
    <source>
        <strain evidence="7 8">H2</strain>
    </source>
</reference>
<dbReference type="InterPro" id="IPR014756">
    <property type="entry name" value="Ig_E-set"/>
</dbReference>
<feature type="signal peptide" evidence="5">
    <location>
        <begin position="1"/>
        <end position="26"/>
    </location>
</feature>
<dbReference type="Pfam" id="PF04234">
    <property type="entry name" value="CopC"/>
    <property type="match status" value="1"/>
</dbReference>
<keyword evidence="8" id="KW-1185">Reference proteome</keyword>
<keyword evidence="4" id="KW-0186">Copper</keyword>
<accession>A0A6B8KHL2</accession>
<dbReference type="OrthoDB" id="9796814at2"/>
<gene>
    <name evidence="7" type="ORF">H2LOC_016280</name>
</gene>
<evidence type="ECO:0000256" key="3">
    <source>
        <dbReference type="ARBA" id="ARBA00022729"/>
    </source>
</evidence>